<feature type="compositionally biased region" description="Pro residues" evidence="1">
    <location>
        <begin position="144"/>
        <end position="154"/>
    </location>
</feature>
<keyword evidence="3" id="KW-1185">Reference proteome</keyword>
<proteinExistence type="predicted"/>
<reference evidence="4" key="1">
    <citation type="submission" date="2016-11" db="UniProtKB">
        <authorList>
            <consortium name="WormBaseParasite"/>
        </authorList>
    </citation>
    <scope>IDENTIFICATION</scope>
</reference>
<evidence type="ECO:0000313" key="4">
    <source>
        <dbReference type="WBParaSite" id="Csp11.Scaffold582.g4687.t1"/>
    </source>
</evidence>
<dbReference type="AlphaFoldDB" id="A0A1I7TCX6"/>
<evidence type="ECO:0000256" key="2">
    <source>
        <dbReference type="SAM" id="SignalP"/>
    </source>
</evidence>
<dbReference type="Proteomes" id="UP000095282">
    <property type="component" value="Unplaced"/>
</dbReference>
<evidence type="ECO:0000256" key="1">
    <source>
        <dbReference type="SAM" id="MobiDB-lite"/>
    </source>
</evidence>
<feature type="compositionally biased region" description="Low complexity" evidence="1">
    <location>
        <begin position="124"/>
        <end position="141"/>
    </location>
</feature>
<feature type="region of interest" description="Disordered" evidence="1">
    <location>
        <begin position="28"/>
        <end position="219"/>
    </location>
</feature>
<dbReference type="WBParaSite" id="Csp11.Scaffold582.g4687.t1">
    <property type="protein sequence ID" value="Csp11.Scaffold582.g4687.t1"/>
    <property type="gene ID" value="Csp11.Scaffold582.g4687"/>
</dbReference>
<feature type="compositionally biased region" description="Gly residues" evidence="1">
    <location>
        <begin position="74"/>
        <end position="123"/>
    </location>
</feature>
<evidence type="ECO:0000313" key="3">
    <source>
        <dbReference type="Proteomes" id="UP000095282"/>
    </source>
</evidence>
<feature type="chain" id="PRO_5009307344" evidence="2">
    <location>
        <begin position="20"/>
        <end position="219"/>
    </location>
</feature>
<feature type="signal peptide" evidence="2">
    <location>
        <begin position="1"/>
        <end position="19"/>
    </location>
</feature>
<accession>A0A1I7TCX6</accession>
<organism evidence="3 4">
    <name type="scientific">Caenorhabditis tropicalis</name>
    <dbReference type="NCBI Taxonomy" id="1561998"/>
    <lineage>
        <taxon>Eukaryota</taxon>
        <taxon>Metazoa</taxon>
        <taxon>Ecdysozoa</taxon>
        <taxon>Nematoda</taxon>
        <taxon>Chromadorea</taxon>
        <taxon>Rhabditida</taxon>
        <taxon>Rhabditina</taxon>
        <taxon>Rhabditomorpha</taxon>
        <taxon>Rhabditoidea</taxon>
        <taxon>Rhabditidae</taxon>
        <taxon>Peloderinae</taxon>
        <taxon>Caenorhabditis</taxon>
    </lineage>
</organism>
<feature type="compositionally biased region" description="Low complexity" evidence="1">
    <location>
        <begin position="28"/>
        <end position="44"/>
    </location>
</feature>
<sequence>MSSFLKSIAFLALISFTNAGILNRSKRGSYGPPSNYSPPESQYGHGYGQNNGGGGYGRPSGYGGGGYNRPQQYGQGGYQQGGNGFQQGGFQGQNGGFQGQNGGFQGQNGGFQGQNGGFQGPGFQGDQSGQPGFQGPQTGFQASPPNPQPAPPVPQADDPNYSTVGQNAPVAAPGAGDSGLFGGGSASSGFDDPALAADAKPAKTTTDKVTETSGTASRK</sequence>
<feature type="compositionally biased region" description="Gly residues" evidence="1">
    <location>
        <begin position="176"/>
        <end position="186"/>
    </location>
</feature>
<name>A0A1I7TCX6_9PELO</name>
<dbReference type="eggNOG" id="ENOG502TCWF">
    <property type="taxonomic scope" value="Eukaryota"/>
</dbReference>
<protein>
    <submittedName>
        <fullName evidence="4">DUF148 domain-containing protein</fullName>
    </submittedName>
</protein>
<feature type="compositionally biased region" description="Low complexity" evidence="1">
    <location>
        <begin position="187"/>
        <end position="204"/>
    </location>
</feature>
<keyword evidence="2" id="KW-0732">Signal</keyword>
<feature type="compositionally biased region" description="Gly residues" evidence="1">
    <location>
        <begin position="45"/>
        <end position="67"/>
    </location>
</feature>